<feature type="region of interest" description="Disordered" evidence="1">
    <location>
        <begin position="54"/>
        <end position="79"/>
    </location>
</feature>
<organism evidence="2 3">
    <name type="scientific">Amniculicola lignicola CBS 123094</name>
    <dbReference type="NCBI Taxonomy" id="1392246"/>
    <lineage>
        <taxon>Eukaryota</taxon>
        <taxon>Fungi</taxon>
        <taxon>Dikarya</taxon>
        <taxon>Ascomycota</taxon>
        <taxon>Pezizomycotina</taxon>
        <taxon>Dothideomycetes</taxon>
        <taxon>Pleosporomycetidae</taxon>
        <taxon>Pleosporales</taxon>
        <taxon>Amniculicolaceae</taxon>
        <taxon>Amniculicola</taxon>
    </lineage>
</organism>
<accession>A0A6A5WK90</accession>
<evidence type="ECO:0000313" key="3">
    <source>
        <dbReference type="Proteomes" id="UP000799779"/>
    </source>
</evidence>
<protein>
    <submittedName>
        <fullName evidence="2">Uncharacterized protein</fullName>
    </submittedName>
</protein>
<keyword evidence="3" id="KW-1185">Reference proteome</keyword>
<dbReference type="AlphaFoldDB" id="A0A6A5WK90"/>
<proteinExistence type="predicted"/>
<sequence>MNEPFHSLLSFSVSPLVGHIVVSAYRSSLETGSSQSPTPRHIPTIATLLVPGSERMTTGGGCGLPTKQSRRETDTGTQSIGLPNVVDLAYSRPKDQHLIPAVYVHPSPFGLQIVAVVLDPSLFEKRQLQTDIEPSREQAKQRLCRHAARRRSAHICISRIHYGNLSPRNFPYCTLCPHSAGPLRLLYQPQVQIVFMESWLSVDLDGGPFVPGESRQVHSFNLF</sequence>
<evidence type="ECO:0000313" key="2">
    <source>
        <dbReference type="EMBL" id="KAF2002082.1"/>
    </source>
</evidence>
<reference evidence="2" key="1">
    <citation type="journal article" date="2020" name="Stud. Mycol.">
        <title>101 Dothideomycetes genomes: a test case for predicting lifestyles and emergence of pathogens.</title>
        <authorList>
            <person name="Haridas S."/>
            <person name="Albert R."/>
            <person name="Binder M."/>
            <person name="Bloem J."/>
            <person name="Labutti K."/>
            <person name="Salamov A."/>
            <person name="Andreopoulos B."/>
            <person name="Baker S."/>
            <person name="Barry K."/>
            <person name="Bills G."/>
            <person name="Bluhm B."/>
            <person name="Cannon C."/>
            <person name="Castanera R."/>
            <person name="Culley D."/>
            <person name="Daum C."/>
            <person name="Ezra D."/>
            <person name="Gonzalez J."/>
            <person name="Henrissat B."/>
            <person name="Kuo A."/>
            <person name="Liang C."/>
            <person name="Lipzen A."/>
            <person name="Lutzoni F."/>
            <person name="Magnuson J."/>
            <person name="Mondo S."/>
            <person name="Nolan M."/>
            <person name="Ohm R."/>
            <person name="Pangilinan J."/>
            <person name="Park H.-J."/>
            <person name="Ramirez L."/>
            <person name="Alfaro M."/>
            <person name="Sun H."/>
            <person name="Tritt A."/>
            <person name="Yoshinaga Y."/>
            <person name="Zwiers L.-H."/>
            <person name="Turgeon B."/>
            <person name="Goodwin S."/>
            <person name="Spatafora J."/>
            <person name="Crous P."/>
            <person name="Grigoriev I."/>
        </authorList>
    </citation>
    <scope>NUCLEOTIDE SEQUENCE</scope>
    <source>
        <strain evidence="2">CBS 123094</strain>
    </source>
</reference>
<gene>
    <name evidence="2" type="ORF">P154DRAFT_151097</name>
</gene>
<dbReference type="Proteomes" id="UP000799779">
    <property type="component" value="Unassembled WGS sequence"/>
</dbReference>
<name>A0A6A5WK90_9PLEO</name>
<evidence type="ECO:0000256" key="1">
    <source>
        <dbReference type="SAM" id="MobiDB-lite"/>
    </source>
</evidence>
<dbReference type="EMBL" id="ML977579">
    <property type="protein sequence ID" value="KAF2002082.1"/>
    <property type="molecule type" value="Genomic_DNA"/>
</dbReference>